<feature type="region of interest" description="Disordered" evidence="1">
    <location>
        <begin position="88"/>
        <end position="112"/>
    </location>
</feature>
<dbReference type="AlphaFoldDB" id="A0A7W6NDA4"/>
<evidence type="ECO:0008006" key="4">
    <source>
        <dbReference type="Google" id="ProtNLM"/>
    </source>
</evidence>
<evidence type="ECO:0000256" key="1">
    <source>
        <dbReference type="SAM" id="MobiDB-lite"/>
    </source>
</evidence>
<evidence type="ECO:0000313" key="2">
    <source>
        <dbReference type="EMBL" id="MBB4053967.1"/>
    </source>
</evidence>
<proteinExistence type="predicted"/>
<dbReference type="RefSeq" id="WP_183312714.1">
    <property type="nucleotide sequence ID" value="NZ_JACIEW010000013.1"/>
</dbReference>
<keyword evidence="3" id="KW-1185">Reference proteome</keyword>
<accession>A0A7W6NDA4</accession>
<feature type="compositionally biased region" description="Polar residues" evidence="1">
    <location>
        <begin position="102"/>
        <end position="112"/>
    </location>
</feature>
<organism evidence="2 3">
    <name type="scientific">Devosia subaequoris</name>
    <dbReference type="NCBI Taxonomy" id="395930"/>
    <lineage>
        <taxon>Bacteria</taxon>
        <taxon>Pseudomonadati</taxon>
        <taxon>Pseudomonadota</taxon>
        <taxon>Alphaproteobacteria</taxon>
        <taxon>Hyphomicrobiales</taxon>
        <taxon>Devosiaceae</taxon>
        <taxon>Devosia</taxon>
    </lineage>
</organism>
<gene>
    <name evidence="2" type="ORF">GGR20_003638</name>
</gene>
<sequence>MNTQPLSDTQTRILINAAARPGGLVFPLPPEASNKGGVATRALKALVHRKLVQEKLAADDDQEWSRNVTGDRVTLVIAKAALQMLGLPGLPSAHGRRKKGNTSDLTAENTATTDARIAAGSELRPGTKGAAVVELLRRKKRALRFQT</sequence>
<dbReference type="EMBL" id="JACIEW010000013">
    <property type="protein sequence ID" value="MBB4053967.1"/>
    <property type="molecule type" value="Genomic_DNA"/>
</dbReference>
<reference evidence="2 3" key="1">
    <citation type="submission" date="2020-08" db="EMBL/GenBank/DDBJ databases">
        <title>Genomic Encyclopedia of Type Strains, Phase IV (KMG-IV): sequencing the most valuable type-strain genomes for metagenomic binning, comparative biology and taxonomic classification.</title>
        <authorList>
            <person name="Goeker M."/>
        </authorList>
    </citation>
    <scope>NUCLEOTIDE SEQUENCE [LARGE SCALE GENOMIC DNA]</scope>
    <source>
        <strain evidence="2 3">DSM 23447</strain>
    </source>
</reference>
<dbReference type="Proteomes" id="UP000547011">
    <property type="component" value="Unassembled WGS sequence"/>
</dbReference>
<protein>
    <recommendedName>
        <fullName evidence="4">DUF3489 domain-containing protein</fullName>
    </recommendedName>
</protein>
<name>A0A7W6NDA4_9HYPH</name>
<evidence type="ECO:0000313" key="3">
    <source>
        <dbReference type="Proteomes" id="UP000547011"/>
    </source>
</evidence>
<comment type="caution">
    <text evidence="2">The sequence shown here is derived from an EMBL/GenBank/DDBJ whole genome shotgun (WGS) entry which is preliminary data.</text>
</comment>